<evidence type="ECO:0000313" key="3">
    <source>
        <dbReference type="Proteomes" id="UP000800040"/>
    </source>
</evidence>
<keyword evidence="3" id="KW-1185">Reference proteome</keyword>
<evidence type="ECO:0000259" key="1">
    <source>
        <dbReference type="Pfam" id="PF06985"/>
    </source>
</evidence>
<protein>
    <recommendedName>
        <fullName evidence="1">Heterokaryon incompatibility domain-containing protein</fullName>
    </recommendedName>
</protein>
<name>A0A6A5K2M8_9PLEO</name>
<proteinExistence type="predicted"/>
<evidence type="ECO:0000313" key="2">
    <source>
        <dbReference type="EMBL" id="KAF1828817.1"/>
    </source>
</evidence>
<dbReference type="Pfam" id="PF06985">
    <property type="entry name" value="HET"/>
    <property type="match status" value="1"/>
</dbReference>
<dbReference type="InterPro" id="IPR010730">
    <property type="entry name" value="HET"/>
</dbReference>
<reference evidence="2" key="1">
    <citation type="submission" date="2020-01" db="EMBL/GenBank/DDBJ databases">
        <authorList>
            <consortium name="DOE Joint Genome Institute"/>
            <person name="Haridas S."/>
            <person name="Albert R."/>
            <person name="Binder M."/>
            <person name="Bloem J."/>
            <person name="Labutti K."/>
            <person name="Salamov A."/>
            <person name="Andreopoulos B."/>
            <person name="Baker S.E."/>
            <person name="Barry K."/>
            <person name="Bills G."/>
            <person name="Bluhm B.H."/>
            <person name="Cannon C."/>
            <person name="Castanera R."/>
            <person name="Culley D.E."/>
            <person name="Daum C."/>
            <person name="Ezra D."/>
            <person name="Gonzalez J.B."/>
            <person name="Henrissat B."/>
            <person name="Kuo A."/>
            <person name="Liang C."/>
            <person name="Lipzen A."/>
            <person name="Lutzoni F."/>
            <person name="Magnuson J."/>
            <person name="Mondo S."/>
            <person name="Nolan M."/>
            <person name="Ohm R."/>
            <person name="Pangilinan J."/>
            <person name="Park H.-J."/>
            <person name="Ramirez L."/>
            <person name="Alfaro M."/>
            <person name="Sun H."/>
            <person name="Tritt A."/>
            <person name="Yoshinaga Y."/>
            <person name="Zwiers L.-H."/>
            <person name="Turgeon B.G."/>
            <person name="Goodwin S.B."/>
            <person name="Spatafora J.W."/>
            <person name="Crous P.W."/>
            <person name="Grigoriev I.V."/>
        </authorList>
    </citation>
    <scope>NUCLEOTIDE SEQUENCE</scope>
    <source>
        <strain evidence="2">P77</strain>
    </source>
</reference>
<feature type="domain" description="Heterokaryon incompatibility" evidence="1">
    <location>
        <begin position="88"/>
        <end position="246"/>
    </location>
</feature>
<sequence length="670" mass="76434">MSGAASSSARNDDTSLSLCNLRRRTGKPLLQSVVDIYKAHNTSNDKSIQFWEDLKCYLPQEPDTRRRFQDRRSSDVIPLELHSPGKGFVALSYCWKPSQGEIKKRGKYRISSEMEKLLKVRDVVLDRTYQFLRYKQACGVMLPLWIDQLSIDQKKTPEREIAMQSMDLVYKNCTYAVGYLWTQLQTQMEMNRLSELLGGRIVGRKLTEGNPILIKGINNVVVREVLDVLTRITDDIWWTRAWVFQEDYLAGERMWLIIRHASGLQKPLVHNQLGSLRGEVVVRSDELKTYATLFCLACFNTIRQDSGIIKQSTEILEKLAKYNILYKYQYAKAVNAEKSMTISILADLDRREVEQRTDLLPILANVCGYDVRLGTNQEGFKSQNLSLSILALYIANGELLANFRGTQELKHNVVGFLRENSLRICAPLRDGELTLIKHCRLSVSRLSPAGIHTNGILWRLGDVISPQHIPKSSSATAKSLYQRDLFRNGLNDYQRERLFDLLVVLNKRRRSSKRRYGSITEDLKAYLECTGPSPTHDEWPPQHSMNAMASSIVDAIDTGKYLQLARPIGGSLGSGRGVPYRAILVRDHGDLQSVGSTYVFTSWSRTNKHNKGIMETRKIAKYVSLVVDVDEGVENGTVRLKSKRWINGLCFFDGEKKFPFIFEWPCSLSQ</sequence>
<organism evidence="2 3">
    <name type="scientific">Decorospora gaudefroyi</name>
    <dbReference type="NCBI Taxonomy" id="184978"/>
    <lineage>
        <taxon>Eukaryota</taxon>
        <taxon>Fungi</taxon>
        <taxon>Dikarya</taxon>
        <taxon>Ascomycota</taxon>
        <taxon>Pezizomycotina</taxon>
        <taxon>Dothideomycetes</taxon>
        <taxon>Pleosporomycetidae</taxon>
        <taxon>Pleosporales</taxon>
        <taxon>Pleosporineae</taxon>
        <taxon>Pleosporaceae</taxon>
        <taxon>Decorospora</taxon>
    </lineage>
</organism>
<dbReference type="EMBL" id="ML975493">
    <property type="protein sequence ID" value="KAF1828817.1"/>
    <property type="molecule type" value="Genomic_DNA"/>
</dbReference>
<dbReference type="PANTHER" id="PTHR24148:SF64">
    <property type="entry name" value="HETEROKARYON INCOMPATIBILITY DOMAIN-CONTAINING PROTEIN"/>
    <property type="match status" value="1"/>
</dbReference>
<dbReference type="OrthoDB" id="270167at2759"/>
<dbReference type="InterPro" id="IPR052895">
    <property type="entry name" value="HetReg/Transcr_Mod"/>
</dbReference>
<dbReference type="PANTHER" id="PTHR24148">
    <property type="entry name" value="ANKYRIN REPEAT DOMAIN-CONTAINING PROTEIN 39 HOMOLOG-RELATED"/>
    <property type="match status" value="1"/>
</dbReference>
<accession>A0A6A5K2M8</accession>
<gene>
    <name evidence="2" type="ORF">BDW02DRAFT_574539</name>
</gene>
<dbReference type="Proteomes" id="UP000800040">
    <property type="component" value="Unassembled WGS sequence"/>
</dbReference>
<dbReference type="AlphaFoldDB" id="A0A6A5K2M8"/>